<reference evidence="3 4" key="1">
    <citation type="submission" date="2018-09" db="EMBL/GenBank/DDBJ databases">
        <authorList>
            <person name="Grouzdev D.S."/>
            <person name="Krutkina M.S."/>
        </authorList>
    </citation>
    <scope>NUCLEOTIDE SEQUENCE [LARGE SCALE GENOMIC DNA]</scope>
    <source>
        <strain evidence="3 4">RmlP001</strain>
    </source>
</reference>
<dbReference type="Proteomes" id="UP000289411">
    <property type="component" value="Unassembled WGS sequence"/>
</dbReference>
<organism evidence="3 4">
    <name type="scientific">Lichenibacterium ramalinae</name>
    <dbReference type="NCBI Taxonomy" id="2316527"/>
    <lineage>
        <taxon>Bacteria</taxon>
        <taxon>Pseudomonadati</taxon>
        <taxon>Pseudomonadota</taxon>
        <taxon>Alphaproteobacteria</taxon>
        <taxon>Hyphomicrobiales</taxon>
        <taxon>Lichenihabitantaceae</taxon>
        <taxon>Lichenibacterium</taxon>
    </lineage>
</organism>
<gene>
    <name evidence="3" type="primary">tssA</name>
    <name evidence="3" type="ORF">D3272_25150</name>
</gene>
<accession>A0A4Q2R5I6</accession>
<dbReference type="AlphaFoldDB" id="A0A4Q2R5I6"/>
<dbReference type="InterPro" id="IPR010657">
    <property type="entry name" value="ImpA_N"/>
</dbReference>
<feature type="region of interest" description="Disordered" evidence="1">
    <location>
        <begin position="259"/>
        <end position="281"/>
    </location>
</feature>
<dbReference type="InterPro" id="IPR017740">
    <property type="entry name" value="TssA-like"/>
</dbReference>
<dbReference type="NCBIfam" id="TIGR03363">
    <property type="entry name" value="VI_chp_8"/>
    <property type="match status" value="1"/>
</dbReference>
<dbReference type="OrthoDB" id="9771118at2"/>
<reference evidence="3 4" key="2">
    <citation type="submission" date="2019-02" db="EMBL/GenBank/DDBJ databases">
        <title>'Lichenibacterium ramalinii' gen. nov. sp. nov., 'Lichenibacterium minor' gen. nov. sp. nov.</title>
        <authorList>
            <person name="Pankratov T."/>
        </authorList>
    </citation>
    <scope>NUCLEOTIDE SEQUENCE [LARGE SCALE GENOMIC DNA]</scope>
    <source>
        <strain evidence="3 4">RmlP001</strain>
    </source>
</reference>
<feature type="domain" description="ImpA N-terminal" evidence="2">
    <location>
        <begin position="11"/>
        <end position="136"/>
    </location>
</feature>
<dbReference type="Pfam" id="PF06812">
    <property type="entry name" value="ImpA_N"/>
    <property type="match status" value="1"/>
</dbReference>
<evidence type="ECO:0000313" key="4">
    <source>
        <dbReference type="Proteomes" id="UP000289411"/>
    </source>
</evidence>
<dbReference type="PANTHER" id="PTHR37951">
    <property type="entry name" value="CYTOPLASMIC PROTEIN-RELATED"/>
    <property type="match status" value="1"/>
</dbReference>
<dbReference type="EMBL" id="QYBC01000033">
    <property type="protein sequence ID" value="RYB01612.1"/>
    <property type="molecule type" value="Genomic_DNA"/>
</dbReference>
<keyword evidence="4" id="KW-1185">Reference proteome</keyword>
<evidence type="ECO:0000313" key="3">
    <source>
        <dbReference type="EMBL" id="RYB01612.1"/>
    </source>
</evidence>
<evidence type="ECO:0000256" key="1">
    <source>
        <dbReference type="SAM" id="MobiDB-lite"/>
    </source>
</evidence>
<sequence>MANDLLGLAEPFDGLLPSGVDVRQDAAARPIYLRLKDARAQARTAERTAEAAGDPVVVPPAWATVRALAVELLGAHAKDLEVAAWLIEALVRLDGFAGLARGFRLTEALVARFWPDVRSNDEDDAQGRVSPLAGLNGIGGEGALIQPIRMVALLPASPYGANALWHLLRLQREPAGPMARDFNEARTASDPLAVRDLAAEAGEAARGWAALTATLEERCGPDAPPSSTVRSALAEVLDGYRTVLGIDVEPRDPVLEAPPAEAASTAPVSAASPRPVAGPKGYGTREDAFAELLRIADFFRRHEPHSPLSYAIEGLVARGRMSFAALLEDLLPDGASRRQLLLMAGIPIDGEGRIR</sequence>
<evidence type="ECO:0000259" key="2">
    <source>
        <dbReference type="Pfam" id="PF06812"/>
    </source>
</evidence>
<name>A0A4Q2R5I6_9HYPH</name>
<dbReference type="PANTHER" id="PTHR37951:SF1">
    <property type="entry name" value="TYPE VI SECRETION SYSTEM COMPONENT TSSA1"/>
    <property type="match status" value="1"/>
</dbReference>
<comment type="caution">
    <text evidence="3">The sequence shown here is derived from an EMBL/GenBank/DDBJ whole genome shotgun (WGS) entry which is preliminary data.</text>
</comment>
<proteinExistence type="predicted"/>
<feature type="compositionally biased region" description="Low complexity" evidence="1">
    <location>
        <begin position="259"/>
        <end position="279"/>
    </location>
</feature>
<protein>
    <submittedName>
        <fullName evidence="3">Type VI secretion system protein TssA</fullName>
    </submittedName>
</protein>
<dbReference type="RefSeq" id="WP_129221994.1">
    <property type="nucleotide sequence ID" value="NZ_QYBC01000033.1"/>
</dbReference>